<dbReference type="InterPro" id="IPR036249">
    <property type="entry name" value="Thioredoxin-like_sf"/>
</dbReference>
<keyword evidence="7" id="KW-1185">Reference proteome</keyword>
<proteinExistence type="predicted"/>
<accession>A0A0F6YL53</accession>
<keyword evidence="2" id="KW-0201">Cytochrome c-type biogenesis</keyword>
<dbReference type="GO" id="GO:0016209">
    <property type="term" value="F:antioxidant activity"/>
    <property type="evidence" value="ECO:0007669"/>
    <property type="project" value="InterPro"/>
</dbReference>
<sequence length="202" mass="22626">MRRAEILAGLAVLLIGAPLAFMFASALADGEVRRQEAPLRGILGSDAFEALARGEQSDQHYLGNDRLAPDFTLQDREGRPWRLSDHRGQVIVLNFWTITCQPCVEEMPTLEELARIVAERDDIELVTISTDRTWDQVSTVVAPTSPLTVLLDPDKAVVRDRFGTRLYPETWVIDRDGVIRLRVDGPREWSSAIAVDAIESFL</sequence>
<evidence type="ECO:0000256" key="4">
    <source>
        <dbReference type="ARBA" id="ARBA00023284"/>
    </source>
</evidence>
<protein>
    <submittedName>
        <fullName evidence="6">Thioredoxin family protein</fullName>
    </submittedName>
</protein>
<keyword evidence="4" id="KW-0676">Redox-active center</keyword>
<evidence type="ECO:0000256" key="2">
    <source>
        <dbReference type="ARBA" id="ARBA00022748"/>
    </source>
</evidence>
<evidence type="ECO:0000313" key="6">
    <source>
        <dbReference type="EMBL" id="AKF08932.1"/>
    </source>
</evidence>
<dbReference type="CDD" id="cd02966">
    <property type="entry name" value="TlpA_like_family"/>
    <property type="match status" value="1"/>
</dbReference>
<organism evidence="6 7">
    <name type="scientific">Sandaracinus amylolyticus</name>
    <dbReference type="NCBI Taxonomy" id="927083"/>
    <lineage>
        <taxon>Bacteria</taxon>
        <taxon>Pseudomonadati</taxon>
        <taxon>Myxococcota</taxon>
        <taxon>Polyangia</taxon>
        <taxon>Polyangiales</taxon>
        <taxon>Sandaracinaceae</taxon>
        <taxon>Sandaracinus</taxon>
    </lineage>
</organism>
<name>A0A0F6YL53_9BACT</name>
<feature type="domain" description="Thioredoxin" evidence="5">
    <location>
        <begin position="62"/>
        <end position="202"/>
    </location>
</feature>
<dbReference type="GO" id="GO:0030313">
    <property type="term" value="C:cell envelope"/>
    <property type="evidence" value="ECO:0007669"/>
    <property type="project" value="UniProtKB-SubCell"/>
</dbReference>
<gene>
    <name evidence="6" type="ORF">DB32_006081</name>
</gene>
<dbReference type="PANTHER" id="PTHR42852">
    <property type="entry name" value="THIOL:DISULFIDE INTERCHANGE PROTEIN DSBE"/>
    <property type="match status" value="1"/>
</dbReference>
<dbReference type="Pfam" id="PF00578">
    <property type="entry name" value="AhpC-TSA"/>
    <property type="match status" value="1"/>
</dbReference>
<evidence type="ECO:0000313" key="7">
    <source>
        <dbReference type="Proteomes" id="UP000034883"/>
    </source>
</evidence>
<evidence type="ECO:0000256" key="3">
    <source>
        <dbReference type="ARBA" id="ARBA00023157"/>
    </source>
</evidence>
<evidence type="ECO:0000256" key="1">
    <source>
        <dbReference type="ARBA" id="ARBA00004196"/>
    </source>
</evidence>
<dbReference type="InterPro" id="IPR000866">
    <property type="entry name" value="AhpC/TSA"/>
</dbReference>
<dbReference type="GO" id="GO:0017004">
    <property type="term" value="P:cytochrome complex assembly"/>
    <property type="evidence" value="ECO:0007669"/>
    <property type="project" value="UniProtKB-KW"/>
</dbReference>
<evidence type="ECO:0000259" key="5">
    <source>
        <dbReference type="PROSITE" id="PS51352"/>
    </source>
</evidence>
<dbReference type="PROSITE" id="PS51352">
    <property type="entry name" value="THIOREDOXIN_2"/>
    <property type="match status" value="1"/>
</dbReference>
<dbReference type="AlphaFoldDB" id="A0A0F6YL53"/>
<dbReference type="InterPro" id="IPR013766">
    <property type="entry name" value="Thioredoxin_domain"/>
</dbReference>
<dbReference type="Proteomes" id="UP000034883">
    <property type="component" value="Chromosome"/>
</dbReference>
<dbReference type="KEGG" id="samy:DB32_006081"/>
<dbReference type="RefSeq" id="WP_053236028.1">
    <property type="nucleotide sequence ID" value="NZ_CP011125.1"/>
</dbReference>
<dbReference type="OrthoDB" id="9813820at2"/>
<dbReference type="Gene3D" id="3.40.30.10">
    <property type="entry name" value="Glutaredoxin"/>
    <property type="match status" value="1"/>
</dbReference>
<dbReference type="EMBL" id="CP011125">
    <property type="protein sequence ID" value="AKF08932.1"/>
    <property type="molecule type" value="Genomic_DNA"/>
</dbReference>
<keyword evidence="3" id="KW-1015">Disulfide bond</keyword>
<dbReference type="STRING" id="927083.DB32_006081"/>
<dbReference type="SUPFAM" id="SSF52833">
    <property type="entry name" value="Thioredoxin-like"/>
    <property type="match status" value="1"/>
</dbReference>
<reference evidence="6 7" key="1">
    <citation type="submission" date="2015-03" db="EMBL/GenBank/DDBJ databases">
        <title>Genome assembly of Sandaracinus amylolyticus DSM 53668.</title>
        <authorList>
            <person name="Sharma G."/>
            <person name="Subramanian S."/>
        </authorList>
    </citation>
    <scope>NUCLEOTIDE SEQUENCE [LARGE SCALE GENOMIC DNA]</scope>
    <source>
        <strain evidence="6 7">DSM 53668</strain>
    </source>
</reference>
<dbReference type="PANTHER" id="PTHR42852:SF6">
    <property type="entry name" value="THIOL:DISULFIDE INTERCHANGE PROTEIN DSBE"/>
    <property type="match status" value="1"/>
</dbReference>
<dbReference type="GO" id="GO:0016491">
    <property type="term" value="F:oxidoreductase activity"/>
    <property type="evidence" value="ECO:0007669"/>
    <property type="project" value="InterPro"/>
</dbReference>
<comment type="subcellular location">
    <subcellularLocation>
        <location evidence="1">Cell envelope</location>
    </subcellularLocation>
</comment>
<dbReference type="InterPro" id="IPR050553">
    <property type="entry name" value="Thioredoxin_ResA/DsbE_sf"/>
</dbReference>